<dbReference type="OrthoDB" id="17066at2759"/>
<proteinExistence type="predicted"/>
<comment type="caution">
    <text evidence="1">The sequence shown here is derived from an EMBL/GenBank/DDBJ whole genome shotgun (WGS) entry which is preliminary data.</text>
</comment>
<sequence length="197" mass="23065">MQQNSQRAIRTLFKDLKTCQKRWDSLNTDSLKHATNIVNTVLQILYVKQPQSWSHVLEDFSSLNSKYQEKMISQLPQLQENLNSFLSKIAYQHSKMLIIQQQLDQVIDEAVSNLGVEYLSSLPIFVSFTLSDCSAILHEIVDMYTVELNLKRTIYNNLLKINDRKEGMLYISCWINEPYIDLKRLNDIEELIESEFV</sequence>
<dbReference type="PANTHER" id="PTHR15827:SF2">
    <property type="entry name" value="CYCLIN-DEPENDENT KINASE 2-INTERACTING PROTEIN"/>
    <property type="match status" value="1"/>
</dbReference>
<dbReference type="AlphaFoldDB" id="A0A1Y1XIW4"/>
<evidence type="ECO:0000313" key="1">
    <source>
        <dbReference type="EMBL" id="ORX85653.1"/>
    </source>
</evidence>
<dbReference type="EMBL" id="MCFG01000032">
    <property type="protein sequence ID" value="ORX85653.1"/>
    <property type="molecule type" value="Genomic_DNA"/>
</dbReference>
<reference evidence="1 2" key="2">
    <citation type="submission" date="2016-08" db="EMBL/GenBank/DDBJ databases">
        <title>Pervasive Adenine N6-methylation of Active Genes in Fungi.</title>
        <authorList>
            <consortium name="DOE Joint Genome Institute"/>
            <person name="Mondo S.J."/>
            <person name="Dannebaum R.O."/>
            <person name="Kuo R.C."/>
            <person name="Labutti K."/>
            <person name="Haridas S."/>
            <person name="Kuo A."/>
            <person name="Salamov A."/>
            <person name="Ahrendt S.R."/>
            <person name="Lipzen A."/>
            <person name="Sullivan W."/>
            <person name="Andreopoulos W.B."/>
            <person name="Clum A."/>
            <person name="Lindquist E."/>
            <person name="Daum C."/>
            <person name="Ramamoorthy G.K."/>
            <person name="Gryganskyi A."/>
            <person name="Culley D."/>
            <person name="Magnuson J.K."/>
            <person name="James T.Y."/>
            <person name="O'Malley M.A."/>
            <person name="Stajich J.E."/>
            <person name="Spatafora J.W."/>
            <person name="Visel A."/>
            <person name="Grigoriev I.V."/>
        </authorList>
    </citation>
    <scope>NUCLEOTIDE SEQUENCE [LARGE SCALE GENOMIC DNA]</scope>
    <source>
        <strain evidence="1 2">S4</strain>
    </source>
</reference>
<name>A0A1Y1XIW4_9FUNG</name>
<organism evidence="1 2">
    <name type="scientific">Anaeromyces robustus</name>
    <dbReference type="NCBI Taxonomy" id="1754192"/>
    <lineage>
        <taxon>Eukaryota</taxon>
        <taxon>Fungi</taxon>
        <taxon>Fungi incertae sedis</taxon>
        <taxon>Chytridiomycota</taxon>
        <taxon>Chytridiomycota incertae sedis</taxon>
        <taxon>Neocallimastigomycetes</taxon>
        <taxon>Neocallimastigales</taxon>
        <taxon>Neocallimastigaceae</taxon>
        <taxon>Anaeromyces</taxon>
    </lineage>
</organism>
<dbReference type="PRINTS" id="PR02040">
    <property type="entry name" value="CDK2IP"/>
</dbReference>
<evidence type="ECO:0000313" key="2">
    <source>
        <dbReference type="Proteomes" id="UP000193944"/>
    </source>
</evidence>
<accession>A0A1Y1XIW4</accession>
<keyword evidence="2" id="KW-1185">Reference proteome</keyword>
<reference evidence="1 2" key="1">
    <citation type="submission" date="2016-08" db="EMBL/GenBank/DDBJ databases">
        <title>A Parts List for Fungal Cellulosomes Revealed by Comparative Genomics.</title>
        <authorList>
            <consortium name="DOE Joint Genome Institute"/>
            <person name="Haitjema C.H."/>
            <person name="Gilmore S.P."/>
            <person name="Henske J.K."/>
            <person name="Solomon K.V."/>
            <person name="De Groot R."/>
            <person name="Kuo A."/>
            <person name="Mondo S.J."/>
            <person name="Salamov A.A."/>
            <person name="Labutti K."/>
            <person name="Zhao Z."/>
            <person name="Chiniquy J."/>
            <person name="Barry K."/>
            <person name="Brewer H.M."/>
            <person name="Purvine S.O."/>
            <person name="Wright A.T."/>
            <person name="Boxma B."/>
            <person name="Van Alen T."/>
            <person name="Hackstein J.H."/>
            <person name="Baker S.E."/>
            <person name="Grigoriev I.V."/>
            <person name="O'Malley M.A."/>
        </authorList>
    </citation>
    <scope>NUCLEOTIDE SEQUENCE [LARGE SCALE GENOMIC DNA]</scope>
    <source>
        <strain evidence="1 2">S4</strain>
    </source>
</reference>
<gene>
    <name evidence="1" type="ORF">BCR32DRAFT_325333</name>
</gene>
<protein>
    <submittedName>
        <fullName evidence="1">Uncharacterized protein</fullName>
    </submittedName>
</protein>
<dbReference type="InterPro" id="IPR029159">
    <property type="entry name" value="CA109-like"/>
</dbReference>
<dbReference type="Pfam" id="PF15011">
    <property type="entry name" value="CA109-like"/>
    <property type="match status" value="1"/>
</dbReference>
<dbReference type="InterPro" id="IPR023250">
    <property type="entry name" value="Cyclin-dep_Kinase_2_interact"/>
</dbReference>
<dbReference type="Proteomes" id="UP000193944">
    <property type="component" value="Unassembled WGS sequence"/>
</dbReference>
<dbReference type="PANTHER" id="PTHR15827">
    <property type="entry name" value="CYCLIN-DEPENDENT KINASE 2-INTERACTING PROTEIN"/>
    <property type="match status" value="1"/>
</dbReference>